<dbReference type="GO" id="GO:0008270">
    <property type="term" value="F:zinc ion binding"/>
    <property type="evidence" value="ECO:0007669"/>
    <property type="project" value="UniProtKB-UniRule"/>
</dbReference>
<evidence type="ECO:0000256" key="3">
    <source>
        <dbReference type="ARBA" id="ARBA00022833"/>
    </source>
</evidence>
<dbReference type="AlphaFoldDB" id="A0A9P8S966"/>
<keyword evidence="3 5" id="KW-0862">Zinc</keyword>
<feature type="binding site" evidence="5">
    <location>
        <position position="53"/>
    </location>
    <ligand>
        <name>Zn(2+)</name>
        <dbReference type="ChEBI" id="CHEBI:29105"/>
        <label>2</label>
        <note>catalytic</note>
    </ligand>
</feature>
<feature type="binding site" evidence="5">
    <location>
        <position position="50"/>
    </location>
    <ligand>
        <name>Zn(2+)</name>
        <dbReference type="ChEBI" id="CHEBI:29105"/>
        <label>2</label>
        <note>catalytic</note>
    </ligand>
</feature>
<feature type="binding site" evidence="5">
    <location>
        <position position="27"/>
    </location>
    <ligand>
        <name>Zn(2+)</name>
        <dbReference type="ChEBI" id="CHEBI:29105"/>
        <label>1</label>
        <note>structural</note>
    </ligand>
</feature>
<evidence type="ECO:0000313" key="7">
    <source>
        <dbReference type="EMBL" id="KAH0599401.1"/>
    </source>
</evidence>
<evidence type="ECO:0000313" key="8">
    <source>
        <dbReference type="Proteomes" id="UP000764110"/>
    </source>
</evidence>
<keyword evidence="2 5" id="KW-0479">Metal-binding</keyword>
<dbReference type="EC" id="4.4.1.22" evidence="5"/>
<evidence type="ECO:0000256" key="2">
    <source>
        <dbReference type="ARBA" id="ARBA00022723"/>
    </source>
</evidence>
<dbReference type="Gene3D" id="3.90.1590.10">
    <property type="entry name" value="glutathione-dependent formaldehyde- activating enzyme (gfa)"/>
    <property type="match status" value="1"/>
</dbReference>
<comment type="similarity">
    <text evidence="1 5">Belongs to the Gfa family.</text>
</comment>
<keyword evidence="8" id="KW-1185">Reference proteome</keyword>
<dbReference type="HAMAP" id="MF_00723">
    <property type="entry name" value="Formald_GSH"/>
    <property type="match status" value="1"/>
</dbReference>
<dbReference type="SUPFAM" id="SSF51316">
    <property type="entry name" value="Mss4-like"/>
    <property type="match status" value="1"/>
</dbReference>
<comment type="catalytic activity">
    <reaction evidence="5">
        <text>S-(hydroxymethyl)glutathione = glutathione + formaldehyde</text>
        <dbReference type="Rhea" id="RHEA:22488"/>
        <dbReference type="ChEBI" id="CHEBI:16842"/>
        <dbReference type="ChEBI" id="CHEBI:57925"/>
        <dbReference type="ChEBI" id="CHEBI:58758"/>
        <dbReference type="EC" id="4.4.1.22"/>
    </reaction>
</comment>
<dbReference type="InterPro" id="IPR011057">
    <property type="entry name" value="Mss4-like_sf"/>
</dbReference>
<dbReference type="GO" id="GO:0046294">
    <property type="term" value="P:formaldehyde catabolic process"/>
    <property type="evidence" value="ECO:0007669"/>
    <property type="project" value="UniProtKB-UniRule"/>
</dbReference>
<evidence type="ECO:0000256" key="1">
    <source>
        <dbReference type="ARBA" id="ARBA00005495"/>
    </source>
</evidence>
<accession>A0A9P8S966</accession>
<dbReference type="PROSITE" id="PS51891">
    <property type="entry name" value="CENP_V_GFA"/>
    <property type="match status" value="1"/>
</dbReference>
<sequence>MTLSLHPLIDGGIVKGEANFPGGTLYCHCPSDKVAVSLKSNVAHNHACGCSKCWKPHGALFSIVGVVPRDSLSVIANGSKLVVVDKTAAIQRHACTDCGVHLYGRIEKDHPFKGLDFVHVELSDNKGWQEPQFAAFVSSIIEQGFDPRRMDDVRAKFKQLGLETYDALSPPLMDLIAVFTAKKAGIHFSEVSEVVKVFLSIGLMSRPAMSLNNGSTTIIFITGNAPYRENTYNTSRMIRDATPSLNSRPGKPDIVVLKYHRDSFDICEYILKMIEEVWTSRRSSFLPDARPDQEDEVVDLAFGLHVEMTTAVPEFRDEKIACRDGCERPGEDGVYIDKESTSLISGRAAIKPHIKARTGRFSTRPQR</sequence>
<dbReference type="NCBIfam" id="TIGR02820">
    <property type="entry name" value="formald_GSH"/>
    <property type="match status" value="1"/>
</dbReference>
<evidence type="ECO:0000256" key="5">
    <source>
        <dbReference type="HAMAP-Rule" id="MF_03142"/>
    </source>
</evidence>
<dbReference type="Proteomes" id="UP000764110">
    <property type="component" value="Unassembled WGS sequence"/>
</dbReference>
<dbReference type="Pfam" id="PF04828">
    <property type="entry name" value="GFA"/>
    <property type="match status" value="1"/>
</dbReference>
<dbReference type="InterPro" id="IPR014185">
    <property type="entry name" value="Formald_GSH"/>
</dbReference>
<feature type="binding site" evidence="5">
    <location>
        <position position="98"/>
    </location>
    <ligand>
        <name>Zn(2+)</name>
        <dbReference type="ChEBI" id="CHEBI:29105"/>
        <label>1</label>
        <note>structural</note>
    </ligand>
</feature>
<dbReference type="InterPro" id="IPR006913">
    <property type="entry name" value="CENP-V/GFA"/>
</dbReference>
<proteinExistence type="inferred from homology"/>
<dbReference type="PANTHER" id="PTHR33337:SF40">
    <property type="entry name" value="CENP-V_GFA DOMAIN-CONTAINING PROTEIN-RELATED"/>
    <property type="match status" value="1"/>
</dbReference>
<feature type="domain" description="CENP-V/GFA" evidence="6">
    <location>
        <begin position="20"/>
        <end position="166"/>
    </location>
</feature>
<comment type="caution">
    <text evidence="7">The sequence shown here is derived from an EMBL/GenBank/DDBJ whole genome shotgun (WGS) entry which is preliminary data.</text>
</comment>
<dbReference type="EMBL" id="JACEFI010000003">
    <property type="protein sequence ID" value="KAH0599401.1"/>
    <property type="molecule type" value="Genomic_DNA"/>
</dbReference>
<feature type="binding site" evidence="5">
    <location>
        <position position="95"/>
    </location>
    <ligand>
        <name>Zn(2+)</name>
        <dbReference type="ChEBI" id="CHEBI:29105"/>
        <label>1</label>
        <note>structural</note>
    </ligand>
</feature>
<feature type="binding site" evidence="5">
    <location>
        <position position="48"/>
    </location>
    <ligand>
        <name>Zn(2+)</name>
        <dbReference type="ChEBI" id="CHEBI:29105"/>
        <label>2</label>
        <note>catalytic</note>
    </ligand>
</feature>
<organism evidence="7 8">
    <name type="scientific">Metarhizium humberi</name>
    <dbReference type="NCBI Taxonomy" id="2596975"/>
    <lineage>
        <taxon>Eukaryota</taxon>
        <taxon>Fungi</taxon>
        <taxon>Dikarya</taxon>
        <taxon>Ascomycota</taxon>
        <taxon>Pezizomycotina</taxon>
        <taxon>Sordariomycetes</taxon>
        <taxon>Hypocreomycetidae</taxon>
        <taxon>Hypocreales</taxon>
        <taxon>Clavicipitaceae</taxon>
        <taxon>Metarhizium</taxon>
    </lineage>
</organism>
<dbReference type="GO" id="GO:0051907">
    <property type="term" value="F:S-(hydroxymethyl)glutathione synthase activity"/>
    <property type="evidence" value="ECO:0007669"/>
    <property type="project" value="UniProtKB-UniRule"/>
</dbReference>
<evidence type="ECO:0000259" key="6">
    <source>
        <dbReference type="PROSITE" id="PS51891"/>
    </source>
</evidence>
<name>A0A9P8S966_9HYPO</name>
<dbReference type="PANTHER" id="PTHR33337">
    <property type="entry name" value="GFA DOMAIN-CONTAINING PROTEIN"/>
    <property type="match status" value="1"/>
</dbReference>
<comment type="cofactor">
    <cofactor evidence="5">
        <name>Zn(2+)</name>
        <dbReference type="ChEBI" id="CHEBI:29105"/>
    </cofactor>
    <text evidence="5">Binds 2 Zn(2+) ions per subunit.</text>
</comment>
<comment type="pathway">
    <text evidence="5">One-carbon metabolism; formaldehyde degradation; formate from formaldehyde (glutathione route): step 1/3.</text>
</comment>
<evidence type="ECO:0000256" key="4">
    <source>
        <dbReference type="ARBA" id="ARBA00023239"/>
    </source>
</evidence>
<reference evidence="7 8" key="1">
    <citation type="submission" date="2020-07" db="EMBL/GenBank/DDBJ databases">
        <title>Metarhizium humberi genome.</title>
        <authorList>
            <person name="Lysoe E."/>
        </authorList>
    </citation>
    <scope>NUCLEOTIDE SEQUENCE [LARGE SCALE GENOMIC DNA]</scope>
    <source>
        <strain evidence="7 8">ESALQ1638</strain>
    </source>
</reference>
<dbReference type="NCBIfam" id="NF003829">
    <property type="entry name" value="PRK05417.1"/>
    <property type="match status" value="1"/>
</dbReference>
<comment type="function">
    <text evidence="5">Catalyzes the condensation of formaldehyde and glutathione to S-hydroxymethylglutathione.</text>
</comment>
<feature type="binding site" evidence="5">
    <location>
        <position position="29"/>
    </location>
    <ligand>
        <name>Zn(2+)</name>
        <dbReference type="ChEBI" id="CHEBI:29105"/>
        <label>1</label>
        <note>structural</note>
    </ligand>
</feature>
<protein>
    <recommendedName>
        <fullName evidence="5">Putative glutathione-dependent formaldehyde-activating enzyme</fullName>
        <ecNumber evidence="5">4.4.1.22</ecNumber>
    </recommendedName>
    <alternativeName>
        <fullName evidence="5">S-(hydroxymethyl)glutathione synthase</fullName>
    </alternativeName>
</protein>
<keyword evidence="4 5" id="KW-0456">Lyase</keyword>
<gene>
    <name evidence="7" type="ORF">MHUMG1_02188</name>
</gene>